<dbReference type="Proteomes" id="UP000321638">
    <property type="component" value="Unassembled WGS sequence"/>
</dbReference>
<gene>
    <name evidence="1" type="ORF">FHP25_36725</name>
</gene>
<proteinExistence type="predicted"/>
<accession>A0A5C8P983</accession>
<organism evidence="1 2">
    <name type="scientific">Vineibacter terrae</name>
    <dbReference type="NCBI Taxonomy" id="2586908"/>
    <lineage>
        <taxon>Bacteria</taxon>
        <taxon>Pseudomonadati</taxon>
        <taxon>Pseudomonadota</taxon>
        <taxon>Alphaproteobacteria</taxon>
        <taxon>Hyphomicrobiales</taxon>
        <taxon>Vineibacter</taxon>
    </lineage>
</organism>
<dbReference type="RefSeq" id="WP_147851988.1">
    <property type="nucleotide sequence ID" value="NZ_VDUZ01000068.1"/>
</dbReference>
<sequence>MKIPVKTESITRHLGRALGAVGKMDGVPGATARVAMSLLSMDEKSPEDRIMIALRPGPQKISDLVTPAGGAAALPLAIENLHKLRLITTEDIEGDLIVSLTQSGTQVADTLK</sequence>
<name>A0A5C8P983_9HYPH</name>
<keyword evidence="2" id="KW-1185">Reference proteome</keyword>
<protein>
    <recommendedName>
        <fullName evidence="3">MarR family transcriptional regulator</fullName>
    </recommendedName>
</protein>
<comment type="caution">
    <text evidence="1">The sequence shown here is derived from an EMBL/GenBank/DDBJ whole genome shotgun (WGS) entry which is preliminary data.</text>
</comment>
<evidence type="ECO:0000313" key="1">
    <source>
        <dbReference type="EMBL" id="TXL69952.1"/>
    </source>
</evidence>
<evidence type="ECO:0008006" key="3">
    <source>
        <dbReference type="Google" id="ProtNLM"/>
    </source>
</evidence>
<evidence type="ECO:0000313" key="2">
    <source>
        <dbReference type="Proteomes" id="UP000321638"/>
    </source>
</evidence>
<dbReference type="EMBL" id="VDUZ01000068">
    <property type="protein sequence ID" value="TXL69952.1"/>
    <property type="molecule type" value="Genomic_DNA"/>
</dbReference>
<dbReference type="AlphaFoldDB" id="A0A5C8P983"/>
<reference evidence="1 2" key="1">
    <citation type="submission" date="2019-06" db="EMBL/GenBank/DDBJ databases">
        <title>New taxonomy in bacterial strain CC-CFT640, isolated from vineyard.</title>
        <authorList>
            <person name="Lin S.-Y."/>
            <person name="Tsai C.-F."/>
            <person name="Young C.-C."/>
        </authorList>
    </citation>
    <scope>NUCLEOTIDE SEQUENCE [LARGE SCALE GENOMIC DNA]</scope>
    <source>
        <strain evidence="1 2">CC-CFT640</strain>
    </source>
</reference>